<dbReference type="Pfam" id="PF09295">
    <property type="entry name" value="ChAPs"/>
    <property type="match status" value="2"/>
</dbReference>
<evidence type="ECO:0000313" key="2">
    <source>
        <dbReference type="EMBL" id="CAG8515848.1"/>
    </source>
</evidence>
<name>A0A9N9A3U6_9GLOM</name>
<dbReference type="FunFam" id="1.25.40.10:FF:000149">
    <property type="entry name" value="Clathrin-coated vesiclec protein (Bud7)"/>
    <property type="match status" value="1"/>
</dbReference>
<dbReference type="PANTHER" id="PTHR31975:SF1">
    <property type="entry name" value="BUD SITE SELECTION PROTEIN 7-RELATED"/>
    <property type="match status" value="1"/>
</dbReference>
<proteinExistence type="predicted"/>
<sequence>MDTLKDVPEFFETILDESLTARTESLASFRELGPPDLCHITKANAKPGVKEVGSYHYVSGVDASSSATLAAYLNSLTYALVINDLDRWEETHAWFSKSSSWRIRSGVYCCFNAFSRVDVRVEVKIPGGVESYIMDARGERHEATPEIWQETYISAILRSILYSDDANYRLAGFRRIDPIPNIEAEAHFLEAAESLFFKGWQLGSDPEIQVATVVSNHLTAGIMKYFNPEVASLLAKSYIGMDEEIKAVNILYDALKKSPMSYALLHVQADFLLSKDKKDYALKLAKQAVNCAPSEFVTWAKLTEVYIELGDYESALLTLNSCPMFTYNERDMHRMPTPAKTHLPVKQDIINAGLYEEDSGRDNEADVALLRLPAPSLRGTFSKAYALLTRLVAKIGWDELLKCRSSVFVMEEEYRMQKAAEEERKNQKTMVDDNSTSRDEESANVKTNGLNDSSRSVPTVAASNDSNEDPDKKDSKRSSDSRENKTPSETVGEVPGAGVEEEANGRQDVKSEDEESEVYHSAPVDERSLDSDTLEEVNLNEEKNEKNDVSSQTPVIEFKGPELEKPLQAANDDKNESQSMHDEQNKDVKKEYSFSFKNKRLCERWLDNLFMVLYEDLRVYTVWRSEVSHYRNHQMSYRKTGTEWEILGDLAARLHRKEDAKEAYKNCLDHKFSAKAWLRLLEFNAEEREVKNTLTSVVKLAVYHERWYHEIIYPTAIAYNLNKLIRSEGLSKIRNNLISMNLSPPVSKLSNEVGKKNAVTSCNNTSEVVLTDKKNFTSNRDNAVG</sequence>
<evidence type="ECO:0000256" key="1">
    <source>
        <dbReference type="SAM" id="MobiDB-lite"/>
    </source>
</evidence>
<comment type="caution">
    <text evidence="2">The sequence shown here is derived from an EMBL/GenBank/DDBJ whole genome shotgun (WGS) entry which is preliminary data.</text>
</comment>
<feature type="compositionally biased region" description="Low complexity" evidence="1">
    <location>
        <begin position="489"/>
        <end position="498"/>
    </location>
</feature>
<dbReference type="Gene3D" id="1.25.40.10">
    <property type="entry name" value="Tetratricopeptide repeat domain"/>
    <property type="match status" value="2"/>
</dbReference>
<evidence type="ECO:0000313" key="3">
    <source>
        <dbReference type="Proteomes" id="UP000789342"/>
    </source>
</evidence>
<dbReference type="GO" id="GO:0006893">
    <property type="term" value="P:Golgi to plasma membrane transport"/>
    <property type="evidence" value="ECO:0007669"/>
    <property type="project" value="TreeGrafter"/>
</dbReference>
<reference evidence="2" key="1">
    <citation type="submission" date="2021-06" db="EMBL/GenBank/DDBJ databases">
        <authorList>
            <person name="Kallberg Y."/>
            <person name="Tangrot J."/>
            <person name="Rosling A."/>
        </authorList>
    </citation>
    <scope>NUCLEOTIDE SEQUENCE</scope>
    <source>
        <strain evidence="2">CL551</strain>
    </source>
</reference>
<dbReference type="OrthoDB" id="434695at2759"/>
<keyword evidence="3" id="KW-1185">Reference proteome</keyword>
<feature type="compositionally biased region" description="Basic and acidic residues" evidence="1">
    <location>
        <begin position="469"/>
        <end position="486"/>
    </location>
</feature>
<dbReference type="InterPro" id="IPR011990">
    <property type="entry name" value="TPR-like_helical_dom_sf"/>
</dbReference>
<dbReference type="PANTHER" id="PTHR31975">
    <property type="entry name" value="BUD SITE SELECTION PROTEIN 7-RELATED"/>
    <property type="match status" value="1"/>
</dbReference>
<organism evidence="2 3">
    <name type="scientific">Acaulospora morrowiae</name>
    <dbReference type="NCBI Taxonomy" id="94023"/>
    <lineage>
        <taxon>Eukaryota</taxon>
        <taxon>Fungi</taxon>
        <taxon>Fungi incertae sedis</taxon>
        <taxon>Mucoromycota</taxon>
        <taxon>Glomeromycotina</taxon>
        <taxon>Glomeromycetes</taxon>
        <taxon>Diversisporales</taxon>
        <taxon>Acaulosporaceae</taxon>
        <taxon>Acaulospora</taxon>
    </lineage>
</organism>
<dbReference type="EMBL" id="CAJVPV010002024">
    <property type="protein sequence ID" value="CAG8515848.1"/>
    <property type="molecule type" value="Genomic_DNA"/>
</dbReference>
<feature type="compositionally biased region" description="Polar residues" evidence="1">
    <location>
        <begin position="444"/>
        <end position="465"/>
    </location>
</feature>
<dbReference type="SUPFAM" id="SSF48452">
    <property type="entry name" value="TPR-like"/>
    <property type="match status" value="1"/>
</dbReference>
<dbReference type="InterPro" id="IPR015374">
    <property type="entry name" value="ChAPs"/>
</dbReference>
<dbReference type="AlphaFoldDB" id="A0A9N9A3U6"/>
<feature type="region of interest" description="Disordered" evidence="1">
    <location>
        <begin position="419"/>
        <end position="564"/>
    </location>
</feature>
<dbReference type="GO" id="GO:0034044">
    <property type="term" value="C:exomer complex"/>
    <property type="evidence" value="ECO:0007669"/>
    <property type="project" value="UniProtKB-ARBA"/>
</dbReference>
<protein>
    <submittedName>
        <fullName evidence="2">17540_t:CDS:1</fullName>
    </submittedName>
</protein>
<dbReference type="Proteomes" id="UP000789342">
    <property type="component" value="Unassembled WGS sequence"/>
</dbReference>
<gene>
    <name evidence="2" type="ORF">AMORRO_LOCUS3961</name>
</gene>
<accession>A0A9N9A3U6</accession>